<dbReference type="EMBL" id="JBHLUH010000047">
    <property type="protein sequence ID" value="MFC0530487.1"/>
    <property type="molecule type" value="Genomic_DNA"/>
</dbReference>
<reference evidence="1 2" key="1">
    <citation type="submission" date="2024-09" db="EMBL/GenBank/DDBJ databases">
        <authorList>
            <person name="Sun Q."/>
            <person name="Mori K."/>
        </authorList>
    </citation>
    <scope>NUCLEOTIDE SEQUENCE [LARGE SCALE GENOMIC DNA]</scope>
    <source>
        <strain evidence="1 2">TBRC 3947</strain>
    </source>
</reference>
<comment type="caution">
    <text evidence="1">The sequence shown here is derived from an EMBL/GenBank/DDBJ whole genome shotgun (WGS) entry which is preliminary data.</text>
</comment>
<dbReference type="Proteomes" id="UP001589867">
    <property type="component" value="Unassembled WGS sequence"/>
</dbReference>
<proteinExistence type="predicted"/>
<protein>
    <submittedName>
        <fullName evidence="1">CoA transferase</fullName>
    </submittedName>
</protein>
<sequence>MAEASRPRAETAEGPLHGVRVVEIGQDIAVPYAGRLLRLLGAEVHKVEPPGGDRLRRHAPNGTAAGAGALFRYLNAGKSSLTVDPSGPDGHALIAALCADVDLVLVDEGLGAVAGLGADVADRAGAVVRLVDFAADGPYGQWQASDLVLQAAAGWVSPRGRADGDPVPVGGRLGEYAAGTYIAVAGLTGWRSQVDGSPVRVLVDRMTAVFNTVAFDMLRRETLVELGYTQTRYTAYIPGPMACADGMVAVNCLTGQHWQDLCTLLGVPEYADKYVEMRYDRGDMAAFYAAVRPWFAEMTVAETVELCQAFRVPAAPITTGATAPELPPFRERGFFVAAPDGGLHPGPPFRLRDVPARTLGDAPMLSQGHSHG</sequence>
<dbReference type="InterPro" id="IPR044855">
    <property type="entry name" value="CoA-Trfase_III_dom3_sf"/>
</dbReference>
<evidence type="ECO:0000313" key="2">
    <source>
        <dbReference type="Proteomes" id="UP001589867"/>
    </source>
</evidence>
<name>A0ABV6M710_9ACTN</name>
<dbReference type="PANTHER" id="PTHR48228:SF7">
    <property type="entry name" value="FATTY ACYL-COA TRANSFERASE RV3272-RELATED"/>
    <property type="match status" value="1"/>
</dbReference>
<keyword evidence="1" id="KW-0808">Transferase</keyword>
<gene>
    <name evidence="1" type="ORF">ACFFIA_22765</name>
</gene>
<dbReference type="InterPro" id="IPR023606">
    <property type="entry name" value="CoA-Trfase_III_dom_1_sf"/>
</dbReference>
<dbReference type="GO" id="GO:0016740">
    <property type="term" value="F:transferase activity"/>
    <property type="evidence" value="ECO:0007669"/>
    <property type="project" value="UniProtKB-KW"/>
</dbReference>
<dbReference type="SUPFAM" id="SSF89796">
    <property type="entry name" value="CoA-transferase family III (CaiB/BaiF)"/>
    <property type="match status" value="1"/>
</dbReference>
<dbReference type="Pfam" id="PF02515">
    <property type="entry name" value="CoA_transf_3"/>
    <property type="match status" value="1"/>
</dbReference>
<organism evidence="1 2">
    <name type="scientific">Phytohabitans kaempferiae</name>
    <dbReference type="NCBI Taxonomy" id="1620943"/>
    <lineage>
        <taxon>Bacteria</taxon>
        <taxon>Bacillati</taxon>
        <taxon>Actinomycetota</taxon>
        <taxon>Actinomycetes</taxon>
        <taxon>Micromonosporales</taxon>
        <taxon>Micromonosporaceae</taxon>
    </lineage>
</organism>
<keyword evidence="2" id="KW-1185">Reference proteome</keyword>
<dbReference type="InterPro" id="IPR003673">
    <property type="entry name" value="CoA-Trfase_fam_III"/>
</dbReference>
<accession>A0ABV6M710</accession>
<dbReference type="RefSeq" id="WP_377253646.1">
    <property type="nucleotide sequence ID" value="NZ_JBHLUH010000047.1"/>
</dbReference>
<dbReference type="InterPro" id="IPR050509">
    <property type="entry name" value="CoA-transferase_III"/>
</dbReference>
<dbReference type="Gene3D" id="3.30.1540.10">
    <property type="entry name" value="formyl-coa transferase, domain 3"/>
    <property type="match status" value="1"/>
</dbReference>
<dbReference type="Gene3D" id="3.40.50.10540">
    <property type="entry name" value="Crotonobetainyl-coa:carnitine coa-transferase, domain 1"/>
    <property type="match status" value="1"/>
</dbReference>
<evidence type="ECO:0000313" key="1">
    <source>
        <dbReference type="EMBL" id="MFC0530487.1"/>
    </source>
</evidence>
<dbReference type="PANTHER" id="PTHR48228">
    <property type="entry name" value="SUCCINYL-COA--D-CITRAMALATE COA-TRANSFERASE"/>
    <property type="match status" value="1"/>
</dbReference>